<comment type="cofactor">
    <cofactor evidence="1">
        <name>thiamine diphosphate</name>
        <dbReference type="ChEBI" id="CHEBI:58937"/>
    </cofactor>
</comment>
<dbReference type="OrthoDB" id="8732661at2"/>
<dbReference type="PANTHER" id="PTHR43825">
    <property type="entry name" value="PYRUVATE DEHYDROGENASE E1 COMPONENT"/>
    <property type="match status" value="1"/>
</dbReference>
<proteinExistence type="inferred from homology"/>
<evidence type="ECO:0000313" key="5">
    <source>
        <dbReference type="EMBL" id="SHF56971.1"/>
    </source>
</evidence>
<dbReference type="CDD" id="cd07033">
    <property type="entry name" value="TPP_PYR_DXS_TK_like"/>
    <property type="match status" value="1"/>
</dbReference>
<keyword evidence="3" id="KW-0786">Thiamine pyrophosphate</keyword>
<evidence type="ECO:0000256" key="1">
    <source>
        <dbReference type="ARBA" id="ARBA00001964"/>
    </source>
</evidence>
<organism evidence="5 6">
    <name type="scientific">Jatrophihabitans endophyticus</name>
    <dbReference type="NCBI Taxonomy" id="1206085"/>
    <lineage>
        <taxon>Bacteria</taxon>
        <taxon>Bacillati</taxon>
        <taxon>Actinomycetota</taxon>
        <taxon>Actinomycetes</taxon>
        <taxon>Jatrophihabitantales</taxon>
        <taxon>Jatrophihabitantaceae</taxon>
        <taxon>Jatrophihabitans</taxon>
    </lineage>
</organism>
<dbReference type="InterPro" id="IPR033248">
    <property type="entry name" value="Transketolase_C"/>
</dbReference>
<evidence type="ECO:0000256" key="3">
    <source>
        <dbReference type="ARBA" id="ARBA00023052"/>
    </source>
</evidence>
<dbReference type="SUPFAM" id="SSF52518">
    <property type="entry name" value="Thiamin diphosphate-binding fold (THDP-binding)"/>
    <property type="match status" value="1"/>
</dbReference>
<dbReference type="Gene3D" id="3.40.50.970">
    <property type="match status" value="1"/>
</dbReference>
<gene>
    <name evidence="5" type="ORF">SAMN05443575_0318</name>
</gene>
<accession>A0A1M5CQG1</accession>
<reference evidence="5 6" key="1">
    <citation type="submission" date="2016-11" db="EMBL/GenBank/DDBJ databases">
        <authorList>
            <person name="Jaros S."/>
            <person name="Januszkiewicz K."/>
            <person name="Wedrychowicz H."/>
        </authorList>
    </citation>
    <scope>NUCLEOTIDE SEQUENCE [LARGE SCALE GENOMIC DNA]</scope>
    <source>
        <strain evidence="5 6">DSM 45627</strain>
    </source>
</reference>
<evidence type="ECO:0000256" key="2">
    <source>
        <dbReference type="ARBA" id="ARBA00007131"/>
    </source>
</evidence>
<dbReference type="Pfam" id="PF02780">
    <property type="entry name" value="Transketolase_C"/>
    <property type="match status" value="1"/>
</dbReference>
<dbReference type="InterPro" id="IPR029061">
    <property type="entry name" value="THDP-binding"/>
</dbReference>
<evidence type="ECO:0000259" key="4">
    <source>
        <dbReference type="SMART" id="SM00861"/>
    </source>
</evidence>
<dbReference type="InterPro" id="IPR051157">
    <property type="entry name" value="PDH/Transketolase"/>
</dbReference>
<dbReference type="InterPro" id="IPR005475">
    <property type="entry name" value="Transketolase-like_Pyr-bd"/>
</dbReference>
<dbReference type="SMART" id="SM00861">
    <property type="entry name" value="Transket_pyr"/>
    <property type="match status" value="1"/>
</dbReference>
<dbReference type="GO" id="GO:0000287">
    <property type="term" value="F:magnesium ion binding"/>
    <property type="evidence" value="ECO:0007669"/>
    <property type="project" value="UniProtKB-ARBA"/>
</dbReference>
<dbReference type="RefSeq" id="WP_073385079.1">
    <property type="nucleotide sequence ID" value="NZ_FQVU01000001.1"/>
</dbReference>
<name>A0A1M5CQG1_9ACTN</name>
<evidence type="ECO:0000313" key="6">
    <source>
        <dbReference type="Proteomes" id="UP000186132"/>
    </source>
</evidence>
<protein>
    <submittedName>
        <fullName evidence="5">Transketolase</fullName>
    </submittedName>
</protein>
<comment type="similarity">
    <text evidence="2">Belongs to the transketolase family.</text>
</comment>
<keyword evidence="6" id="KW-1185">Reference proteome</keyword>
<sequence>MTAAGTADTTDTTGAAARAGRAAREVYRDWLVARLVADQRAVCLDTDTGLFTGVDWGPAAARYVNLGIAEQCLVGTAAGLAASGYRVYANTMAAFAASRAVEMVKVDIALHGLPVRIVATHSGLSAGHLGPTHHALEDLAAMRSMPGMTVAVPADEDAVGALLDATADAPGPVYLRLGRHADPPPIAGGPAVRLGSLRELSIGSDALVVATGPLPVRFAVDAARILAQDDVRVTVVDAHTVKPFDVERLVELAAAVPLVVTVEEHWRTGGLGSLVAETLAERCPRRVVRIGVPDTFVAAVGSQQELLAASGVSAAAVVAAVRGADATGMS</sequence>
<dbReference type="Pfam" id="PF02779">
    <property type="entry name" value="Transket_pyr"/>
    <property type="match status" value="1"/>
</dbReference>
<dbReference type="FunFam" id="3.40.50.970:FF:000129">
    <property type="entry name" value="Transketolase"/>
    <property type="match status" value="1"/>
</dbReference>
<dbReference type="EMBL" id="FQVU01000001">
    <property type="protein sequence ID" value="SHF56971.1"/>
    <property type="molecule type" value="Genomic_DNA"/>
</dbReference>
<dbReference type="InterPro" id="IPR009014">
    <property type="entry name" value="Transketo_C/PFOR_II"/>
</dbReference>
<dbReference type="Proteomes" id="UP000186132">
    <property type="component" value="Unassembled WGS sequence"/>
</dbReference>
<dbReference type="STRING" id="1206085.SAMN05443575_0318"/>
<dbReference type="SUPFAM" id="SSF52922">
    <property type="entry name" value="TK C-terminal domain-like"/>
    <property type="match status" value="1"/>
</dbReference>
<dbReference type="AlphaFoldDB" id="A0A1M5CQG1"/>
<dbReference type="Gene3D" id="3.40.50.920">
    <property type="match status" value="1"/>
</dbReference>
<dbReference type="PANTHER" id="PTHR43825:SF5">
    <property type="entry name" value="HYPOTHETICAL TRANSKETOLASE FAMILY PROTEIN"/>
    <property type="match status" value="1"/>
</dbReference>
<feature type="domain" description="Transketolase-like pyrimidine-binding" evidence="4">
    <location>
        <begin position="21"/>
        <end position="184"/>
    </location>
</feature>